<reference evidence="7 8" key="1">
    <citation type="submission" date="2020-07" db="EMBL/GenBank/DDBJ databases">
        <title>Sequencing the genomes of 1000 actinobacteria strains.</title>
        <authorList>
            <person name="Klenk H.-P."/>
        </authorList>
    </citation>
    <scope>NUCLEOTIDE SEQUENCE [LARGE SCALE GENOMIC DNA]</scope>
    <source>
        <strain evidence="7 8">DSM 26487</strain>
    </source>
</reference>
<evidence type="ECO:0000313" key="8">
    <source>
        <dbReference type="Proteomes" id="UP000564496"/>
    </source>
</evidence>
<dbReference type="PANTHER" id="PTHR30482:SF20">
    <property type="entry name" value="HIGH-AFFINITY BRANCHED-CHAIN AMINO ACID TRANSPORT SYSTEM PERMEASE PROTEIN LIVM"/>
    <property type="match status" value="1"/>
</dbReference>
<feature type="transmembrane region" description="Helical" evidence="6">
    <location>
        <begin position="68"/>
        <end position="85"/>
    </location>
</feature>
<organism evidence="7 8">
    <name type="scientific">Nocardioides panzhihuensis</name>
    <dbReference type="NCBI Taxonomy" id="860243"/>
    <lineage>
        <taxon>Bacteria</taxon>
        <taxon>Bacillati</taxon>
        <taxon>Actinomycetota</taxon>
        <taxon>Actinomycetes</taxon>
        <taxon>Propionibacteriales</taxon>
        <taxon>Nocardioidaceae</taxon>
        <taxon>Nocardioides</taxon>
    </lineage>
</organism>
<dbReference type="GO" id="GO:0015658">
    <property type="term" value="F:branched-chain amino acid transmembrane transporter activity"/>
    <property type="evidence" value="ECO:0007669"/>
    <property type="project" value="InterPro"/>
</dbReference>
<dbReference type="RefSeq" id="WP_008357862.1">
    <property type="nucleotide sequence ID" value="NZ_JACBZR010000001.1"/>
</dbReference>
<dbReference type="GO" id="GO:0005886">
    <property type="term" value="C:plasma membrane"/>
    <property type="evidence" value="ECO:0007669"/>
    <property type="project" value="UniProtKB-SubCell"/>
</dbReference>
<keyword evidence="3 6" id="KW-0812">Transmembrane</keyword>
<dbReference type="InterPro" id="IPR001851">
    <property type="entry name" value="ABC_transp_permease"/>
</dbReference>
<sequence>MTLSHAADLRTIRGPWRIAFSVVLVAVFFALPVLISDATLGTLILCGAFAIGAIGLNLLIGLTGQVSLGHAAFVAIGAYCTSYLGDGRGWPFLAYFATAIVLGLVAGAVIGPFALRLRGNYLVIVTIGLVFVSEHVLRNWESLTRPVRGTAPTRDAAVAIGPLDFGAGLDLGSALYTREQSMFWLTWALVALAAVVAHNLTRSRVGRAMQAVRDRDLAAEVIGVEPGRTKIGAFAVASAMAAAAGVIYALGLGAIDYQELSGIHGLFMSITFVAIIILGGLGTVHGSILGALLVVYGQRLIANEGAAMPILGIPVERGWMSTGELNGVLFGGLIIVFLLLEPRGLAALWARVRTWFQGWPFAY</sequence>
<comment type="caution">
    <text evidence="7">The sequence shown here is derived from an EMBL/GenBank/DDBJ whole genome shotgun (WGS) entry which is preliminary data.</text>
</comment>
<comment type="subcellular location">
    <subcellularLocation>
        <location evidence="1">Cell membrane</location>
        <topology evidence="1">Multi-pass membrane protein</topology>
    </subcellularLocation>
</comment>
<feature type="transmembrane region" description="Helical" evidence="6">
    <location>
        <begin position="16"/>
        <end position="35"/>
    </location>
</feature>
<dbReference type="AlphaFoldDB" id="A0A7Z0DMJ7"/>
<keyword evidence="5 6" id="KW-0472">Membrane</keyword>
<evidence type="ECO:0000256" key="4">
    <source>
        <dbReference type="ARBA" id="ARBA00022989"/>
    </source>
</evidence>
<evidence type="ECO:0000256" key="6">
    <source>
        <dbReference type="SAM" id="Phobius"/>
    </source>
</evidence>
<evidence type="ECO:0000256" key="3">
    <source>
        <dbReference type="ARBA" id="ARBA00022692"/>
    </source>
</evidence>
<feature type="transmembrane region" description="Helical" evidence="6">
    <location>
        <begin position="231"/>
        <end position="255"/>
    </location>
</feature>
<feature type="transmembrane region" description="Helical" evidence="6">
    <location>
        <begin position="42"/>
        <end position="62"/>
    </location>
</feature>
<evidence type="ECO:0000313" key="7">
    <source>
        <dbReference type="EMBL" id="NYI78233.1"/>
    </source>
</evidence>
<keyword evidence="4 6" id="KW-1133">Transmembrane helix</keyword>
<dbReference type="PANTHER" id="PTHR30482">
    <property type="entry name" value="HIGH-AFFINITY BRANCHED-CHAIN AMINO ACID TRANSPORT SYSTEM PERMEASE"/>
    <property type="match status" value="1"/>
</dbReference>
<dbReference type="EMBL" id="JACBZR010000001">
    <property type="protein sequence ID" value="NYI78233.1"/>
    <property type="molecule type" value="Genomic_DNA"/>
</dbReference>
<feature type="transmembrane region" description="Helical" evidence="6">
    <location>
        <begin position="267"/>
        <end position="297"/>
    </location>
</feature>
<feature type="transmembrane region" description="Helical" evidence="6">
    <location>
        <begin position="92"/>
        <end position="115"/>
    </location>
</feature>
<name>A0A7Z0DMJ7_9ACTN</name>
<accession>A0A7Z0DMJ7</accession>
<protein>
    <submittedName>
        <fullName evidence="7">Branched-chain amino acid transport system permease protein</fullName>
    </submittedName>
</protein>
<proteinExistence type="predicted"/>
<evidence type="ECO:0000256" key="1">
    <source>
        <dbReference type="ARBA" id="ARBA00004651"/>
    </source>
</evidence>
<dbReference type="CDD" id="cd06581">
    <property type="entry name" value="TM_PBP1_LivM_like"/>
    <property type="match status" value="1"/>
</dbReference>
<keyword evidence="8" id="KW-1185">Reference proteome</keyword>
<evidence type="ECO:0000256" key="2">
    <source>
        <dbReference type="ARBA" id="ARBA00022475"/>
    </source>
</evidence>
<dbReference type="Proteomes" id="UP000564496">
    <property type="component" value="Unassembled WGS sequence"/>
</dbReference>
<gene>
    <name evidence="7" type="ORF">BJ988_002881</name>
</gene>
<evidence type="ECO:0000256" key="5">
    <source>
        <dbReference type="ARBA" id="ARBA00023136"/>
    </source>
</evidence>
<keyword evidence="2" id="KW-1003">Cell membrane</keyword>
<feature type="transmembrane region" description="Helical" evidence="6">
    <location>
        <begin position="318"/>
        <end position="340"/>
    </location>
</feature>
<dbReference type="InterPro" id="IPR043428">
    <property type="entry name" value="LivM-like"/>
</dbReference>
<dbReference type="Pfam" id="PF02653">
    <property type="entry name" value="BPD_transp_2"/>
    <property type="match status" value="1"/>
</dbReference>
<feature type="transmembrane region" description="Helical" evidence="6">
    <location>
        <begin position="182"/>
        <end position="200"/>
    </location>
</feature>
<feature type="transmembrane region" description="Helical" evidence="6">
    <location>
        <begin position="121"/>
        <end position="137"/>
    </location>
</feature>